<organism evidence="1 2">
    <name type="scientific">Brevibacillus panacihumi</name>
    <dbReference type="NCBI Taxonomy" id="497735"/>
    <lineage>
        <taxon>Bacteria</taxon>
        <taxon>Bacillati</taxon>
        <taxon>Bacillota</taxon>
        <taxon>Bacilli</taxon>
        <taxon>Bacillales</taxon>
        <taxon>Paenibacillaceae</taxon>
        <taxon>Brevibacillus</taxon>
    </lineage>
</organism>
<dbReference type="AlphaFoldDB" id="A0A3M8CQF7"/>
<name>A0A3M8CQF7_9BACL</name>
<sequence>MSLAGRKDEIGYSDTYKKSEEKDKSISDEQKKFFKISIHCLVLPDLSIDKAWIKNTKKWILQQ</sequence>
<reference evidence="1 2" key="1">
    <citation type="submission" date="2018-10" db="EMBL/GenBank/DDBJ databases">
        <title>Phylogenomics of Brevibacillus.</title>
        <authorList>
            <person name="Dunlap C."/>
        </authorList>
    </citation>
    <scope>NUCLEOTIDE SEQUENCE [LARGE SCALE GENOMIC DNA]</scope>
    <source>
        <strain evidence="1 2">JCM 15085</strain>
    </source>
</reference>
<evidence type="ECO:0000313" key="2">
    <source>
        <dbReference type="Proteomes" id="UP000281915"/>
    </source>
</evidence>
<dbReference type="Proteomes" id="UP000281915">
    <property type="component" value="Unassembled WGS sequence"/>
</dbReference>
<comment type="caution">
    <text evidence="1">The sequence shown here is derived from an EMBL/GenBank/DDBJ whole genome shotgun (WGS) entry which is preliminary data.</text>
</comment>
<gene>
    <name evidence="1" type="ORF">EDM58_15980</name>
</gene>
<accession>A0A3M8CQF7</accession>
<dbReference type="EMBL" id="RHHT01000032">
    <property type="protein sequence ID" value="RNB77125.1"/>
    <property type="molecule type" value="Genomic_DNA"/>
</dbReference>
<proteinExistence type="predicted"/>
<evidence type="ECO:0000313" key="1">
    <source>
        <dbReference type="EMBL" id="RNB77125.1"/>
    </source>
</evidence>
<protein>
    <submittedName>
        <fullName evidence="1">Uncharacterized protein</fullName>
    </submittedName>
</protein>